<dbReference type="InterPro" id="IPR051610">
    <property type="entry name" value="GPI/OXD"/>
</dbReference>
<evidence type="ECO:0000256" key="1">
    <source>
        <dbReference type="ARBA" id="ARBA00022723"/>
    </source>
</evidence>
<evidence type="ECO:0000259" key="2">
    <source>
        <dbReference type="Pfam" id="PF07883"/>
    </source>
</evidence>
<dbReference type="PANTHER" id="PTHR35848:SF6">
    <property type="entry name" value="CUPIN TYPE-2 DOMAIN-CONTAINING PROTEIN"/>
    <property type="match status" value="1"/>
</dbReference>
<reference evidence="3" key="1">
    <citation type="submission" date="2015-10" db="EMBL/GenBank/DDBJ databases">
        <authorList>
            <person name="Gilbert D.G."/>
        </authorList>
    </citation>
    <scope>NUCLEOTIDE SEQUENCE</scope>
</reference>
<sequence length="309" mass="32884">MACAVIGPMFVSAVAHGQSAVPVQPAAQPAKTLAQRIGHTDPTRYRRSEGVHAGAGSMEFGPIFGADTLSTNLIFVHRGVIAPRSGIGEHFHNNCEEMFVILDGEAQFTINGHTSLIKGPAAVPDRMGHAHGIYNPTDKPVQWVNINVGLTKTYDAFNLDDPRTDVTLDPIPQFISARFDPAQLRPVAGMDGGTGTVQYRRAFEPSVFSTPWSYVDHLRIPPGASVGTRTMAEMSEVYLVISGDGEVAIGSETAPIHTGDVVPVDLGQSRSIRSTGATPLDMMVIGVAKDLASKASYMAAQAARPRAAR</sequence>
<proteinExistence type="predicted"/>
<dbReference type="PANTHER" id="PTHR35848">
    <property type="entry name" value="OXALATE-BINDING PROTEIN"/>
    <property type="match status" value="1"/>
</dbReference>
<feature type="domain" description="Cupin type-2" evidence="2">
    <location>
        <begin position="218"/>
        <end position="285"/>
    </location>
</feature>
<organism evidence="3">
    <name type="scientific">hydrothermal vent metagenome</name>
    <dbReference type="NCBI Taxonomy" id="652676"/>
    <lineage>
        <taxon>unclassified sequences</taxon>
        <taxon>metagenomes</taxon>
        <taxon>ecological metagenomes</taxon>
    </lineage>
</organism>
<dbReference type="InterPro" id="IPR013096">
    <property type="entry name" value="Cupin_2"/>
</dbReference>
<dbReference type="InterPro" id="IPR014710">
    <property type="entry name" value="RmlC-like_jellyroll"/>
</dbReference>
<dbReference type="InterPro" id="IPR011051">
    <property type="entry name" value="RmlC_Cupin_sf"/>
</dbReference>
<accession>A0A160TLV2</accession>
<dbReference type="Gene3D" id="2.60.120.10">
    <property type="entry name" value="Jelly Rolls"/>
    <property type="match status" value="2"/>
</dbReference>
<gene>
    <name evidence="3" type="ORF">MGWOODY_Smn998</name>
</gene>
<dbReference type="EMBL" id="CZQE01000346">
    <property type="protein sequence ID" value="CUS46175.1"/>
    <property type="molecule type" value="Genomic_DNA"/>
</dbReference>
<dbReference type="Pfam" id="PF07883">
    <property type="entry name" value="Cupin_2"/>
    <property type="match status" value="2"/>
</dbReference>
<dbReference type="GO" id="GO:0046872">
    <property type="term" value="F:metal ion binding"/>
    <property type="evidence" value="ECO:0007669"/>
    <property type="project" value="UniProtKB-KW"/>
</dbReference>
<feature type="domain" description="Cupin type-2" evidence="2">
    <location>
        <begin position="80"/>
        <end position="146"/>
    </location>
</feature>
<protein>
    <recommendedName>
        <fullName evidence="2">Cupin type-2 domain-containing protein</fullName>
    </recommendedName>
</protein>
<dbReference type="AlphaFoldDB" id="A0A160TLV2"/>
<evidence type="ECO:0000313" key="3">
    <source>
        <dbReference type="EMBL" id="CUS46175.1"/>
    </source>
</evidence>
<name>A0A160TLV2_9ZZZZ</name>
<keyword evidence="1" id="KW-0479">Metal-binding</keyword>
<dbReference type="SUPFAM" id="SSF51182">
    <property type="entry name" value="RmlC-like cupins"/>
    <property type="match status" value="1"/>
</dbReference>